<feature type="transmembrane region" description="Helical" evidence="1">
    <location>
        <begin position="12"/>
        <end position="35"/>
    </location>
</feature>
<keyword evidence="1" id="KW-0812">Transmembrane</keyword>
<dbReference type="PATRIC" id="fig|1280954.3.peg.1257"/>
<feature type="transmembrane region" description="Helical" evidence="1">
    <location>
        <begin position="120"/>
        <end position="138"/>
    </location>
</feature>
<gene>
    <name evidence="2" type="ORF">HPO_06172</name>
</gene>
<keyword evidence="3" id="KW-1185">Reference proteome</keyword>
<evidence type="ECO:0000313" key="2">
    <source>
        <dbReference type="EMBL" id="KCZ99500.1"/>
    </source>
</evidence>
<dbReference type="Proteomes" id="UP000027100">
    <property type="component" value="Unassembled WGS sequence"/>
</dbReference>
<evidence type="ECO:0000256" key="1">
    <source>
        <dbReference type="SAM" id="Phobius"/>
    </source>
</evidence>
<comment type="caution">
    <text evidence="2">The sequence shown here is derived from an EMBL/GenBank/DDBJ whole genome shotgun (WGS) entry which is preliminary data.</text>
</comment>
<accession>A0A062VIX9</accession>
<dbReference type="eggNOG" id="ENOG50336M6">
    <property type="taxonomic scope" value="Bacteria"/>
</dbReference>
<proteinExistence type="predicted"/>
<organism evidence="2 3">
    <name type="scientific">Hyphomonas polymorpha PS728</name>
    <dbReference type="NCBI Taxonomy" id="1280954"/>
    <lineage>
        <taxon>Bacteria</taxon>
        <taxon>Pseudomonadati</taxon>
        <taxon>Pseudomonadota</taxon>
        <taxon>Alphaproteobacteria</taxon>
        <taxon>Hyphomonadales</taxon>
        <taxon>Hyphomonadaceae</taxon>
        <taxon>Hyphomonas</taxon>
    </lineage>
</organism>
<dbReference type="AlphaFoldDB" id="A0A062VIX9"/>
<name>A0A062VIX9_9PROT</name>
<reference evidence="2 3" key="1">
    <citation type="journal article" date="2014" name="Antonie Van Leeuwenhoek">
        <title>Hyphomonas beringensis sp. nov. and Hyphomonas chukchiensis sp. nov., isolated from surface seawater of the Bering Sea and Chukchi Sea.</title>
        <authorList>
            <person name="Li C."/>
            <person name="Lai Q."/>
            <person name="Li G."/>
            <person name="Dong C."/>
            <person name="Wang J."/>
            <person name="Liao Y."/>
            <person name="Shao Z."/>
        </authorList>
    </citation>
    <scope>NUCLEOTIDE SEQUENCE [LARGE SCALE GENOMIC DNA]</scope>
    <source>
        <strain evidence="2 3">PS728</strain>
    </source>
</reference>
<feature type="transmembrane region" description="Helical" evidence="1">
    <location>
        <begin position="89"/>
        <end position="108"/>
    </location>
</feature>
<keyword evidence="1" id="KW-1133">Transmembrane helix</keyword>
<evidence type="ECO:0000313" key="3">
    <source>
        <dbReference type="Proteomes" id="UP000027100"/>
    </source>
</evidence>
<keyword evidence="1" id="KW-0472">Membrane</keyword>
<feature type="transmembrane region" description="Helical" evidence="1">
    <location>
        <begin position="55"/>
        <end position="82"/>
    </location>
</feature>
<sequence>MTEDTSVIAPKAGWHIWLVGILALFWNAFGCFDFVMTATRNEAYLKPYPQEMLDYWFAMPWWVWAVWALGVFGGFFGAAALLLRSVWAVRLFALSLLGAVISLAIGIMATDAPKMEGAEFFPYVIIAIALVQLGYAWWQMKRGVLR</sequence>
<dbReference type="EMBL" id="ARYM01000005">
    <property type="protein sequence ID" value="KCZ99500.1"/>
    <property type="molecule type" value="Genomic_DNA"/>
</dbReference>
<dbReference type="OrthoDB" id="5801787at2"/>
<protein>
    <submittedName>
        <fullName evidence="2">Uncharacterized protein</fullName>
    </submittedName>
</protein>
<dbReference type="RefSeq" id="WP_051612362.1">
    <property type="nucleotide sequence ID" value="NZ_ARYM01000005.1"/>
</dbReference>
<dbReference type="STRING" id="1280954.HPO_06172"/>